<feature type="non-terminal residue" evidence="1">
    <location>
        <position position="1"/>
    </location>
</feature>
<dbReference type="EMBL" id="JAMZIH010000886">
    <property type="protein sequence ID" value="KAJ1678749.1"/>
    <property type="molecule type" value="Genomic_DNA"/>
</dbReference>
<dbReference type="Proteomes" id="UP001145114">
    <property type="component" value="Unassembled WGS sequence"/>
</dbReference>
<organism evidence="1 2">
    <name type="scientific">Spiromyces aspiralis</name>
    <dbReference type="NCBI Taxonomy" id="68401"/>
    <lineage>
        <taxon>Eukaryota</taxon>
        <taxon>Fungi</taxon>
        <taxon>Fungi incertae sedis</taxon>
        <taxon>Zoopagomycota</taxon>
        <taxon>Kickxellomycotina</taxon>
        <taxon>Kickxellomycetes</taxon>
        <taxon>Kickxellales</taxon>
        <taxon>Kickxellaceae</taxon>
        <taxon>Spiromyces</taxon>
    </lineage>
</organism>
<proteinExistence type="predicted"/>
<sequence length="921" mass="102564">DDEAIYKQALEVTSKHGLIQHDTQRALLSFGLGLRAKAPAVEAQYSYYRDEVLGWQRGLLRKATAADPNANEQFDTGCRTWVQWKDRQACGIDEFKKIVETDSFYGDTYLEEPRIRPSKLELDHIFCNPAGGGERVVMYTDGDGIGEFHEYLSHLCEERGITYVLRFIPPAGHNNARRDLYLSGYGAEMKLKSTEYKVDDDRLVKGNGDQARKFVSDARAQRGLREQNIFNPTEEPAIRSLKPSKLSRLGIQAAQLILEAGHGNRTSMVVDNSLDMLAALSQDFPKYAHYIARTAVDPKYSKALKTLEEPSVADALFINGYRIAAHDVDPFNLFERIVAETKVAAELQGLGMNATQAQQIMTAPTPPVTPPGRAGDLVVAGEVFDVRDASEGGGIVMWLNDLERDSRYKSWPASLETLKQQYYGQLPRVRRNVAHVLFALDFSSPAGLDVFASVSNLVKNGFMMRVGFVPLVDRRDQNSAANAMARLYHYLHARHGLKAAVEFLTSVHEQVVKRRKAARDPRQLLAAVKAQFEQWAASNPQKDGDNVLEWSEIVRASDDDHDSDEFKDFIRRAGQFKRRLGLYTDHFSELGVTFINGRPVQMEGYFMGNLVDLYGQVCIEVAQLYQEHKITNETNIYDLLLDQPGVMRSRNPIVYPSETAPERFIDMCPIRRLIPPHMYFAPTSADQLLISLHVVGDLSTAAGRTAALNALVAASSRNDTRVAILHAESGEKSAKDGSAEEASGGLHVATLYQLLNRGSKFDRGVAIDLAISYLENPDNPTQRYLDHSGRPAKEAGRLAAELARLISEIGEDELEAATLFHRQAVEALRAAGAVVKPGAQTVVCNGRVLPPITHDNYFDQNAFVELIELELNPRIRNFNRVLRRAASDLAALEQYPDIVLCAASVVESATHSHQPHGLFKY</sequence>
<protein>
    <submittedName>
        <fullName evidence="1">Killer toxin resistant protein</fullName>
    </submittedName>
</protein>
<feature type="non-terminal residue" evidence="1">
    <location>
        <position position="921"/>
    </location>
</feature>
<keyword evidence="2" id="KW-1185">Reference proteome</keyword>
<comment type="caution">
    <text evidence="1">The sequence shown here is derived from an EMBL/GenBank/DDBJ whole genome shotgun (WGS) entry which is preliminary data.</text>
</comment>
<evidence type="ECO:0000313" key="1">
    <source>
        <dbReference type="EMBL" id="KAJ1678749.1"/>
    </source>
</evidence>
<accession>A0ACC1HQE8</accession>
<reference evidence="1" key="1">
    <citation type="submission" date="2022-06" db="EMBL/GenBank/DDBJ databases">
        <title>Phylogenomic reconstructions and comparative analyses of Kickxellomycotina fungi.</title>
        <authorList>
            <person name="Reynolds N.K."/>
            <person name="Stajich J.E."/>
            <person name="Barry K."/>
            <person name="Grigoriev I.V."/>
            <person name="Crous P."/>
            <person name="Smith M.E."/>
        </authorList>
    </citation>
    <scope>NUCLEOTIDE SEQUENCE</scope>
    <source>
        <strain evidence="1">RSA 2271</strain>
    </source>
</reference>
<name>A0ACC1HQE8_9FUNG</name>
<evidence type="ECO:0000313" key="2">
    <source>
        <dbReference type="Proteomes" id="UP001145114"/>
    </source>
</evidence>
<gene>
    <name evidence="1" type="primary">KRE5_1</name>
    <name evidence="1" type="ORF">EV182_003425</name>
</gene>